<evidence type="ECO:0000313" key="5">
    <source>
        <dbReference type="Proteomes" id="UP000031552"/>
    </source>
</evidence>
<keyword evidence="2" id="KW-0472">Membrane</keyword>
<keyword evidence="2" id="KW-1133">Transmembrane helix</keyword>
<dbReference type="EMBL" id="CCEJ010000008">
    <property type="protein sequence ID" value="CDR34504.1"/>
    <property type="molecule type" value="Genomic_DNA"/>
</dbReference>
<feature type="transmembrane region" description="Helical" evidence="2">
    <location>
        <begin position="2879"/>
        <end position="2902"/>
    </location>
</feature>
<dbReference type="Proteomes" id="UP000031552">
    <property type="component" value="Unassembled WGS sequence"/>
</dbReference>
<feature type="coiled-coil region" evidence="1">
    <location>
        <begin position="2699"/>
        <end position="2744"/>
    </location>
</feature>
<comment type="caution">
    <text evidence="4">The sequence shown here is derived from an EMBL/GenBank/DDBJ whole genome shotgun (WGS) entry which is preliminary data.</text>
</comment>
<evidence type="ECO:0000259" key="3">
    <source>
        <dbReference type="Pfam" id="PF12340"/>
    </source>
</evidence>
<evidence type="ECO:0000313" key="4">
    <source>
        <dbReference type="EMBL" id="CDR34504.1"/>
    </source>
</evidence>
<keyword evidence="2" id="KW-0812">Transmembrane</keyword>
<proteinExistence type="predicted"/>
<keyword evidence="1" id="KW-0175">Coiled coil</keyword>
<dbReference type="InterPro" id="IPR022099">
    <property type="entry name" value="DUF3638"/>
</dbReference>
<dbReference type="OrthoDB" id="407974at2"/>
<dbReference type="STRING" id="1437425.CSEC_1692"/>
<name>A0A090E154_9BACT</name>
<sequence>MQFDGFISSNNFPTPLSMEPAKKKFLLSNDPTPRVQDSEIESLSEIKYTPGESFATYDKKLFALESADFLIRDLEMGFCPTPSEQISRFTSCLKAALKNLGDQESDEAYDFSNIEQFQRYVDLISDLKRDVHNNTKLKNLTKQTIADLKALKPGQSLWLPGGFKTDKMTQEMIYVIEKQKNGKFAFTVVNTGEGIENHPGFVFHGKAKFQTHLTKENILEVDICQNEFIESLLEMQLSFDWYYKTTHADNIYKGLFPYLKGSEPRKIDPRNFPEFYQGKQKSETTSLMKALFTSLRQDCIRKGTSFEEGLKTYKRIKFFYTANSLRDACYDFSTSHFCKSQAIFIKEIAEKQARSARKLFKEGVLTKQTLQRTEATLIHIKEGLKSAKGLAKKSLGKRAEKYDYSYKDSRSASSAFTFKEPVPPYDFVDRPRKASCPSLSVKKILKTSEVNLTSSSDVKDFLLKQYNTFQTILLSNPTQEQVEVVLQALIATVRSLPIPSKADAFWEMPDEEIDDCLEALYKISRIFLSTQTTDGKTLTAEAQVELHALFAISQRLCFKKNDLNINQERVPVESFIEFYQNPQVLLISPTARERIEKIRSYCNDQYDLTAPVDTTVFTENLKKSLFIPKDYGVHDVTQVSDFEKVDNAYSRFLRKALSNPIVIANLKKAGLQNASLEEKMHALLSDRLQDKPRLLPRSYHYFRQIFFASEFSKSITTSPDRIAEEFFYKKTVTKYRDEVYTSFTLKIDAGFVSGYSNPEWTGDRELRKNIQDSFSTRDQNSLMYDFIKEAEREMALISVSGPDEVVRAIAHAENNLPGFFEDEKNRALFACHFFRPGRLNTTFFHDPRVAKKVIHFLHQKIDFFKTKKNLKAALFFVNLAATVAEEVKNCHSKHGPRFTEVGIENLNFLRDYREELLEEILPLADSFVEKSEVYMQLANLHALFSTKDLLAKLKYGGEEANTLAIDLLTSLILPTLSNKYPYPVESKNLLLLMKDSLFDYLNKSNSKRDEILNAIIERFIEKNANWSKLGDAAIYEDPSQGLKIDFQAGCIYENDELLTYLPNKIADNNLFKTIFKGITGVSYNKNSEKRKHSSYSKESPYFVIHEGEKTSKVWVNKNDNGILIEREIEGVTYLSIETSKLLHINETLPCELLEPDDIIWSHVKPQQSTRGFFSKSLGFRDNKEGHFRVEKKNGEVFYLHYEGSSDVFNMTKITKEDLELIEPSKTIAPDFTRFEPLKNTRFYASPKVKNQLARFEFSSLKLGFNVRTVDGVTRAFSEDIPGFFVSSNQNCKPYEFMPYALVLENASGQKKFLIPEKSRVFKALGFEQSFSPIQIHETGTNKYLCYDVEETAKGDRLKAVSAHEGLYAVYLMVLNKKYSKASYYLNQSHSLSRYTENEQELIKNITMTLAKDGHPSAKALLLRLVNMGEINRKKHASNDIQEPKKEEVLALLTSYQNYVANKNNETHCFLTVQEEKNILRTLLAEFKKQLQKLDDFEIPAFIKDILKNQQLKIFPTLQSRLRELAGKENELEEIDLQNQMQSLEPKKEALLSDVYRGDFFSLIAEPTKPLHQFNKPLSLSREDFRVWFSTFYGILKSGSTEDKERLHKLLKLMEGSSLLLKEEGSSQKAFFNLLKALRDSPSSFPPVSELLAYKEFVYDRNKTDYWQKKDDFDKKKEALFQRLVKLTDRGGNSIFNFANLGALFNAVLFSTGNEAEEILHNEIPTLQDFLKLSLTISQEPLPPAIRDLDKGAIDPYFEKLIRKFFKKDFQCSPPPLEFDELEENPLVKARSAEVKKMMEAYYATKPKEEVFYKLRNKTSLDTLQKTLEGTIKSFKKDLKKREERLLKALNTLSNEEGAFRHLALLGKEIPKVTLDGGVNLFLMGKLPKDLDLEMGTYLALKSRVAQGANCLENLEKLKDSKDMNGERELAIHRLAEDLSIQRGYLGEGSTKLQRLYLAFEGKNGLLLRAKQVAILNDFANYSDEKALQLIAMLGTGSGKSKILAQLMQLIRRGVSPLIVNLWPSPLYMVNANDTKGQVGPSFGQVSDSFEYGRNSPLTLDHIRFTLRELRQAALETRQVNARPENIQSAELKFLEALELIDKNELQEEEIIHCFQELLKTFRASETHIDEGHVNLSPRHEVNFTLGDPKPVSEKHVEAIEMIYKTLLREFKGVVNLTNFQSLLEKETFDHAQKEKLAISLMPYMVITEEQKDSYIKYVTEKESAMPPWLAAHPKKEEIAVLRGELTLLLVETLSKSTAVHYGLSKLNSDIEYAKPYDANDSCVELSEYDNAHETLNKTYQTYLNRRLCLDQVWRTIDSWQKAGVDEAKQKRKDPKDTEAYRDFEKYFPKGMPGLFVLTKSDVDKWLSKINKNDDFIFYYIKKHVAPSIQQYPEKLKSDPQNLKSCFKNIIAMSATPGPKEIYGADAEFRTDKGSDELVLDTLSQKCKDNKSIHELNANQPGQILDEIIKDLLPKETLIRMLIDIGSLFKGISNEQLASKLLEHFKSTNPEIKGVVFFKDDELMSLEINPQGGTKLIPFERSLLKPKERFTYCDNKHMFGADIRQYPQAIGLCTYDRHVDLDDMLQGVGRLRELTKGQSVEWAITKEAKNLITKDELSFVDLRNHSLKNQAERESDDLYRSFRQQMRNEIRLKLMIKLIYAGSFRQVIALYRDFRKFLVEKNPTSAIELYGSPQEEVRTLKALKLERKQLIKQVDEFTSLSAHEKTSLKEALESYKQKALDLKEKFPEKVKISNTILGTESEIQQQVQQEMNVEEDTLVYDRNGLFKRKPDLWGNSFDPFAGTWANPSSMVLYNISRFVKSIFSFLKSLPLALLAPIRFIANKLGAPRGLISGLAKGTIMLTAGLVNLAALLAIGSVVAALSLSLALIASIPLLIGKVTGVLFNKSSSPVPLFEASEVVRSGSFEDASKLSALLRSKSGSILMTNNFLKRQESSVELPNMPPFGKEQRTCHEVVVIEDTDANGHKTYSIIMGDQSTDARFFRQALYLDSLLSQDASKRTRKVCLYDLNLGIVADGKNCFNEDELNKNEAFLELIVKVKIFNGDLNYTHEEEKILDKLLSNDEEKEKAAALIRKALTWKSERKKLFNQSLIHHMVTV</sequence>
<evidence type="ECO:0000256" key="2">
    <source>
        <dbReference type="SAM" id="Phobius"/>
    </source>
</evidence>
<gene>
    <name evidence="4" type="ORF">CSEC_1692</name>
</gene>
<feature type="transmembrane region" description="Helical" evidence="2">
    <location>
        <begin position="2852"/>
        <end position="2873"/>
    </location>
</feature>
<protein>
    <submittedName>
        <fullName evidence="4">Membrane protein</fullName>
    </submittedName>
</protein>
<reference evidence="4" key="1">
    <citation type="submission" date="2013-12" db="EMBL/GenBank/DDBJ databases">
        <authorList>
            <person name="Linke B."/>
        </authorList>
    </citation>
    <scope>NUCLEOTIDE SEQUENCE [LARGE SCALE GENOMIC DNA]</scope>
    <source>
        <strain evidence="4">CRIB-18</strain>
    </source>
</reference>
<dbReference type="RefSeq" id="WP_041018036.1">
    <property type="nucleotide sequence ID" value="NZ_CCEJ010000008.1"/>
</dbReference>
<organism evidence="4 5">
    <name type="scientific">Candidatus Criblamydia sequanensis CRIB-18</name>
    <dbReference type="NCBI Taxonomy" id="1437425"/>
    <lineage>
        <taxon>Bacteria</taxon>
        <taxon>Pseudomonadati</taxon>
        <taxon>Chlamydiota</taxon>
        <taxon>Chlamydiia</taxon>
        <taxon>Parachlamydiales</taxon>
        <taxon>Candidatus Criblamydiaceae</taxon>
        <taxon>Candidatus Criblamydia</taxon>
    </lineage>
</organism>
<reference evidence="4" key="2">
    <citation type="submission" date="2014-09" db="EMBL/GenBank/DDBJ databases">
        <title>Criblamydia sequanensis harbors a mega-plasmid encoding arsenite resistance.</title>
        <authorList>
            <person name="Bertelli C."/>
            <person name="Goesmann A."/>
            <person name="Greub G."/>
        </authorList>
    </citation>
    <scope>NUCLEOTIDE SEQUENCE [LARGE SCALE GENOMIC DNA]</scope>
    <source>
        <strain evidence="4">CRIB-18</strain>
    </source>
</reference>
<dbReference type="eggNOG" id="COG0433">
    <property type="taxonomic scope" value="Bacteria"/>
</dbReference>
<keyword evidence="5" id="KW-1185">Reference proteome</keyword>
<feature type="domain" description="DUF3638" evidence="3">
    <location>
        <begin position="1956"/>
        <end position="2154"/>
    </location>
</feature>
<evidence type="ECO:0000256" key="1">
    <source>
        <dbReference type="SAM" id="Coils"/>
    </source>
</evidence>
<accession>A0A090E154</accession>
<dbReference type="Pfam" id="PF12340">
    <property type="entry name" value="DUF3638"/>
    <property type="match status" value="1"/>
</dbReference>